<organism evidence="2 3">
    <name type="scientific">Peptostreptococcus russellii</name>
    <dbReference type="NCBI Taxonomy" id="215200"/>
    <lineage>
        <taxon>Bacteria</taxon>
        <taxon>Bacillati</taxon>
        <taxon>Bacillota</taxon>
        <taxon>Clostridia</taxon>
        <taxon>Peptostreptococcales</taxon>
        <taxon>Peptostreptococcaceae</taxon>
        <taxon>Peptostreptococcus</taxon>
    </lineage>
</organism>
<dbReference type="STRING" id="215200.SAMN05216454_10139"/>
<evidence type="ECO:0000313" key="2">
    <source>
        <dbReference type="EMBL" id="SEN15975.1"/>
    </source>
</evidence>
<evidence type="ECO:0000259" key="1">
    <source>
        <dbReference type="Pfam" id="PF05193"/>
    </source>
</evidence>
<dbReference type="RefSeq" id="WP_091972885.1">
    <property type="nucleotide sequence ID" value="NZ_FODF01000001.1"/>
</dbReference>
<dbReference type="GO" id="GO:0046872">
    <property type="term" value="F:metal ion binding"/>
    <property type="evidence" value="ECO:0007669"/>
    <property type="project" value="InterPro"/>
</dbReference>
<dbReference type="AlphaFoldDB" id="A0A1H8E8Z5"/>
<reference evidence="2 3" key="1">
    <citation type="submission" date="2016-10" db="EMBL/GenBank/DDBJ databases">
        <authorList>
            <person name="de Groot N.N."/>
        </authorList>
    </citation>
    <scope>NUCLEOTIDE SEQUENCE [LARGE SCALE GENOMIC DNA]</scope>
    <source>
        <strain evidence="2 3">Calf135</strain>
    </source>
</reference>
<dbReference type="Pfam" id="PF05193">
    <property type="entry name" value="Peptidase_M16_C"/>
    <property type="match status" value="1"/>
</dbReference>
<proteinExistence type="predicted"/>
<accession>A0A1H8E8Z5</accession>
<dbReference type="InterPro" id="IPR050361">
    <property type="entry name" value="MPP/UQCRC_Complex"/>
</dbReference>
<dbReference type="Gene3D" id="3.30.830.10">
    <property type="entry name" value="Metalloenzyme, LuxS/M16 peptidase-like"/>
    <property type="match status" value="2"/>
</dbReference>
<sequence length="419" mass="48258">MSDINVFDLDRGVTLALIKNPKFKSNLISIYFARNLKKEEVTKISLLCNMMSIGSKKYPTMKEISRKMDELYGLSMNMGVSKHGEKSLTFFKFLSVSDDYLDEPIFEDVIDFINEIVNRPFIVDGEFNPSMIEIEKNALKDEIEARINDKKSYALLRCIEEMCEGEPYSIDQTGYVDDLKSITAKDIADTYYDFISTSNIYISIEGDFNEDRVLEICKNKFKFNRGNIESIKREEIFKIPENITYTTEIMGMQQGKLVMGYRTMVDYKDYKKYYSLMVGNSIFGGGPHSKLFNNVREKESMCYYAHSTLEKSKGLMLVSSGIELDLYEKALKLVTKELDDVKNGNFSDKDIENAKKSILNTFRASHDSISGESDFTYNQFISDTNLKFEEVTDYISGVSREDIVEAMKNIVEDTVYYIK</sequence>
<dbReference type="OrthoDB" id="9762085at2"/>
<dbReference type="PANTHER" id="PTHR11851">
    <property type="entry name" value="METALLOPROTEASE"/>
    <property type="match status" value="1"/>
</dbReference>
<dbReference type="NCBIfam" id="NF047422">
    <property type="entry name" value="YfmF_fam"/>
    <property type="match status" value="1"/>
</dbReference>
<dbReference type="InterPro" id="IPR007863">
    <property type="entry name" value="Peptidase_M16_C"/>
</dbReference>
<dbReference type="EMBL" id="FODF01000001">
    <property type="protein sequence ID" value="SEN15975.1"/>
    <property type="molecule type" value="Genomic_DNA"/>
</dbReference>
<dbReference type="PANTHER" id="PTHR11851:SF186">
    <property type="entry name" value="INACTIVE METALLOPROTEASE YMFF-RELATED"/>
    <property type="match status" value="1"/>
</dbReference>
<dbReference type="Proteomes" id="UP000199512">
    <property type="component" value="Unassembled WGS sequence"/>
</dbReference>
<dbReference type="SUPFAM" id="SSF63411">
    <property type="entry name" value="LuxS/MPP-like metallohydrolase"/>
    <property type="match status" value="2"/>
</dbReference>
<gene>
    <name evidence="2" type="ORF">SAMN05216454_10139</name>
</gene>
<feature type="domain" description="Peptidase M16 C-terminal" evidence="1">
    <location>
        <begin position="181"/>
        <end position="357"/>
    </location>
</feature>
<keyword evidence="3" id="KW-1185">Reference proteome</keyword>
<protein>
    <submittedName>
        <fullName evidence="2">Predicted Zn-dependent peptidase</fullName>
    </submittedName>
</protein>
<dbReference type="InterPro" id="IPR011249">
    <property type="entry name" value="Metalloenz_LuxS/M16"/>
</dbReference>
<evidence type="ECO:0000313" key="3">
    <source>
        <dbReference type="Proteomes" id="UP000199512"/>
    </source>
</evidence>
<name>A0A1H8E8Z5_9FIRM</name>